<dbReference type="Pfam" id="PF16794">
    <property type="entry name" value="fn3_4"/>
    <property type="match status" value="1"/>
</dbReference>
<evidence type="ECO:0000259" key="1">
    <source>
        <dbReference type="Pfam" id="PF16794"/>
    </source>
</evidence>
<dbReference type="AlphaFoldDB" id="A0A2S2PQP0"/>
<proteinExistence type="predicted"/>
<dbReference type="PANTHER" id="PTHR23210:SF26">
    <property type="entry name" value="ACTIVATING TRANSCRIPTION FACTOR 7-INTERACTING PROTEIN 1"/>
    <property type="match status" value="1"/>
</dbReference>
<organism evidence="2">
    <name type="scientific">Schizaphis graminum</name>
    <name type="common">Green bug aphid</name>
    <dbReference type="NCBI Taxonomy" id="13262"/>
    <lineage>
        <taxon>Eukaryota</taxon>
        <taxon>Metazoa</taxon>
        <taxon>Ecdysozoa</taxon>
        <taxon>Arthropoda</taxon>
        <taxon>Hexapoda</taxon>
        <taxon>Insecta</taxon>
        <taxon>Pterygota</taxon>
        <taxon>Neoptera</taxon>
        <taxon>Paraneoptera</taxon>
        <taxon>Hemiptera</taxon>
        <taxon>Sternorrhyncha</taxon>
        <taxon>Aphidomorpha</taxon>
        <taxon>Aphidoidea</taxon>
        <taxon>Aphididae</taxon>
        <taxon>Aphidini</taxon>
        <taxon>Schizaphis</taxon>
    </lineage>
</organism>
<gene>
    <name evidence="2" type="primary">Atf7ip</name>
    <name evidence="2" type="ORF">g.19579</name>
</gene>
<dbReference type="InterPro" id="IPR026085">
    <property type="entry name" value="ATF7-int"/>
</dbReference>
<protein>
    <submittedName>
        <fullName evidence="2">Activating transcription factor 7-interacting protein 1</fullName>
    </submittedName>
</protein>
<reference evidence="2" key="1">
    <citation type="submission" date="2018-04" db="EMBL/GenBank/DDBJ databases">
        <title>Transcriptome of Schizaphis graminum biotype I.</title>
        <authorList>
            <person name="Scully E.D."/>
            <person name="Geib S.M."/>
            <person name="Palmer N.A."/>
            <person name="Koch K."/>
            <person name="Bradshaw J."/>
            <person name="Heng-Moss T."/>
            <person name="Sarath G."/>
        </authorList>
    </citation>
    <scope>NUCLEOTIDE SEQUENCE</scope>
</reference>
<feature type="domain" description="Activating transcription factor 7-interacting protein Fn3" evidence="1">
    <location>
        <begin position="323"/>
        <end position="417"/>
    </location>
</feature>
<dbReference type="GO" id="GO:0005667">
    <property type="term" value="C:transcription regulator complex"/>
    <property type="evidence" value="ECO:0007669"/>
    <property type="project" value="TreeGrafter"/>
</dbReference>
<evidence type="ECO:0000313" key="2">
    <source>
        <dbReference type="EMBL" id="MBY31654.1"/>
    </source>
</evidence>
<dbReference type="GO" id="GO:0003712">
    <property type="term" value="F:transcription coregulator activity"/>
    <property type="evidence" value="ECO:0007669"/>
    <property type="project" value="TreeGrafter"/>
</dbReference>
<accession>A0A2S2PQP0</accession>
<dbReference type="GO" id="GO:0006355">
    <property type="term" value="P:regulation of DNA-templated transcription"/>
    <property type="evidence" value="ECO:0007669"/>
    <property type="project" value="TreeGrafter"/>
</dbReference>
<dbReference type="InterPro" id="IPR056565">
    <property type="entry name" value="Fn3_ATF7IP"/>
</dbReference>
<dbReference type="GO" id="GO:0005634">
    <property type="term" value="C:nucleus"/>
    <property type="evidence" value="ECO:0007669"/>
    <property type="project" value="TreeGrafter"/>
</dbReference>
<dbReference type="PANTHER" id="PTHR23210">
    <property type="entry name" value="ACTIVATING TRANSCRIPTION FACTOR 7 INTERACTING PROTEIN"/>
    <property type="match status" value="1"/>
</dbReference>
<name>A0A2S2PQP0_SCHGA</name>
<sequence>MNENKMNNDEFQEINNQEQESQIAIELDNEIIQLPLSTFNDILDREINDYILNNETDEDNIIDPKELVNVEVWKKRYNDLEIQAKAFHIIVKKFERDLKKDKFAQPQRCMAASVSQNVKIWTSNKLNMAILRGNSNKEHEIFTISSESEDEPIITTDTSKTKLILIKNDNINSESNNNSKKLNVKYRPGPLSKKNVSVCDVEINSTNKIIPLNTELVPNNLSNVKCLSTTIRKRKPGPKSKTVFVDDMVSSNSKNKEPIEKKICHNKVITDEKSKTNLSNCDSTKKLEVAKQHNFRLKFSSSKYPPPYPLIPPHNTQPLWKNVPPIPNMTIKTSGNKVTLIWDLNLKSDTAEIKLYELFVCQETDAHPDISMWKNKGSIEADKLPMACELEVFDLGYIYHFALRAVDVHNRRAPFALQKAKM</sequence>
<dbReference type="EMBL" id="GGMR01019035">
    <property type="protein sequence ID" value="MBY31654.1"/>
    <property type="molecule type" value="Transcribed_RNA"/>
</dbReference>